<gene>
    <name evidence="15" type="primary">rsmB</name>
    <name evidence="15" type="ORF">IAC39_08030</name>
</gene>
<dbReference type="InterPro" id="IPR029063">
    <property type="entry name" value="SAM-dependent_MTases_sf"/>
</dbReference>
<comment type="subcellular location">
    <subcellularLocation>
        <location evidence="2">Cytoplasm</location>
    </subcellularLocation>
</comment>
<comment type="similarity">
    <text evidence="13">Belongs to the class I-like SAM-binding methyltransferase superfamily. RsmB/NOP family.</text>
</comment>
<dbReference type="InterPro" id="IPR049560">
    <property type="entry name" value="MeTrfase_RsmB-F_NOP2_cat"/>
</dbReference>
<dbReference type="InterPro" id="IPR001678">
    <property type="entry name" value="MeTrfase_RsmB-F_NOP2_dom"/>
</dbReference>
<dbReference type="EMBL" id="DVLL01000025">
    <property type="protein sequence ID" value="HIT59639.1"/>
    <property type="molecule type" value="Genomic_DNA"/>
</dbReference>
<feature type="binding site" evidence="13">
    <location>
        <begin position="259"/>
        <end position="265"/>
    </location>
    <ligand>
        <name>S-adenosyl-L-methionine</name>
        <dbReference type="ChEBI" id="CHEBI:59789"/>
    </ligand>
</feature>
<evidence type="ECO:0000256" key="5">
    <source>
        <dbReference type="ARBA" id="ARBA00022552"/>
    </source>
</evidence>
<evidence type="ECO:0000256" key="8">
    <source>
        <dbReference type="ARBA" id="ARBA00022691"/>
    </source>
</evidence>
<dbReference type="EC" id="2.1.1.176" evidence="3"/>
<dbReference type="PANTHER" id="PTHR22807">
    <property type="entry name" value="NOP2 YEAST -RELATED NOL1/NOP2/FMU SUN DOMAIN-CONTAINING"/>
    <property type="match status" value="1"/>
</dbReference>
<dbReference type="GO" id="GO:0003723">
    <property type="term" value="F:RNA binding"/>
    <property type="evidence" value="ECO:0007669"/>
    <property type="project" value="UniProtKB-UniRule"/>
</dbReference>
<feature type="active site" description="Nucleophile" evidence="13">
    <location>
        <position position="379"/>
    </location>
</feature>
<protein>
    <recommendedName>
        <fullName evidence="3">16S rRNA (cytosine(967)-C(5))-methyltransferase</fullName>
        <ecNumber evidence="3">2.1.1.176</ecNumber>
    </recommendedName>
    <alternativeName>
        <fullName evidence="10">16S rRNA m5C967 methyltransferase</fullName>
    </alternativeName>
    <alternativeName>
        <fullName evidence="11">rRNA (cytosine-C(5)-)-methyltransferase RsmB</fullName>
    </alternativeName>
</protein>
<dbReference type="PANTHER" id="PTHR22807:SF53">
    <property type="entry name" value="RIBOSOMAL RNA SMALL SUBUNIT METHYLTRANSFERASE B-RELATED"/>
    <property type="match status" value="1"/>
</dbReference>
<evidence type="ECO:0000256" key="1">
    <source>
        <dbReference type="ARBA" id="ARBA00002724"/>
    </source>
</evidence>
<evidence type="ECO:0000313" key="15">
    <source>
        <dbReference type="EMBL" id="HIT59639.1"/>
    </source>
</evidence>
<dbReference type="Gene3D" id="3.40.50.150">
    <property type="entry name" value="Vaccinia Virus protein VP39"/>
    <property type="match status" value="1"/>
</dbReference>
<sequence length="434" mass="48200">MQTPREICMKLLASTEKNASYSNIALDRLLVKYHDLRDVDRRFITALYYGVIERRLTLDAVIKKYSSRPSNKLSDAVRQILRMGLYQLLYMDSVPDSAAVNESVKLASGNKNPAVPGFVNALLRGFIRDGKVLPKTGDKLTDLSVEYSCPEWIIKMWLEDYGESTALSMLRSSVGRPPVTVRFNLIRHSREDIIHALELDGVSCVISDKIEGCAELFNCGSVENLEAYRLGMIHVQDISCQICAMELGAKPGETVLDMCSAPGGKAFTIAEMMNDCGRVLAYDLHQNRVRLIADGAKRLGLSSVEAGVNNAKQFNEDIPTADRVLCDVPCSGLGVIRRKPEIKYSDRAAIGGLPGVQYDILSMSASYVKDGGTLIYSTCTLNRAENDLIAKRFLEAHPEFEPVKLDNFPDYKVSLIPDDFGGDGFFISKFRRKE</sequence>
<comment type="caution">
    <text evidence="13">Lacks conserved residue(s) required for the propagation of feature annotation.</text>
</comment>
<dbReference type="GO" id="GO:0006355">
    <property type="term" value="P:regulation of DNA-templated transcription"/>
    <property type="evidence" value="ECO:0007669"/>
    <property type="project" value="InterPro"/>
</dbReference>
<evidence type="ECO:0000256" key="11">
    <source>
        <dbReference type="ARBA" id="ARBA00031088"/>
    </source>
</evidence>
<evidence type="ECO:0000256" key="12">
    <source>
        <dbReference type="ARBA" id="ARBA00047283"/>
    </source>
</evidence>
<accession>A0A9D1GUV0</accession>
<dbReference type="InterPro" id="IPR006027">
    <property type="entry name" value="NusB_RsmB_TIM44"/>
</dbReference>
<dbReference type="PRINTS" id="PR02008">
    <property type="entry name" value="RCMTFAMILY"/>
</dbReference>
<evidence type="ECO:0000256" key="9">
    <source>
        <dbReference type="ARBA" id="ARBA00022884"/>
    </source>
</evidence>
<evidence type="ECO:0000256" key="2">
    <source>
        <dbReference type="ARBA" id="ARBA00004496"/>
    </source>
</evidence>
<dbReference type="Pfam" id="PF22458">
    <property type="entry name" value="RsmF-B_ferredox"/>
    <property type="match status" value="1"/>
</dbReference>
<comment type="caution">
    <text evidence="15">The sequence shown here is derived from an EMBL/GenBank/DDBJ whole genome shotgun (WGS) entry which is preliminary data.</text>
</comment>
<reference evidence="15" key="2">
    <citation type="journal article" date="2021" name="PeerJ">
        <title>Extensive microbial diversity within the chicken gut microbiome revealed by metagenomics and culture.</title>
        <authorList>
            <person name="Gilroy R."/>
            <person name="Ravi A."/>
            <person name="Getino M."/>
            <person name="Pursley I."/>
            <person name="Horton D.L."/>
            <person name="Alikhan N.F."/>
            <person name="Baker D."/>
            <person name="Gharbi K."/>
            <person name="Hall N."/>
            <person name="Watson M."/>
            <person name="Adriaenssens E.M."/>
            <person name="Foster-Nyarko E."/>
            <person name="Jarju S."/>
            <person name="Secka A."/>
            <person name="Antonio M."/>
            <person name="Oren A."/>
            <person name="Chaudhuri R.R."/>
            <person name="La Ragione R."/>
            <person name="Hildebrand F."/>
            <person name="Pallen M.J."/>
        </authorList>
    </citation>
    <scope>NUCLEOTIDE SEQUENCE</scope>
    <source>
        <strain evidence="15">CHK33-4379</strain>
    </source>
</reference>
<keyword evidence="5" id="KW-0698">rRNA processing</keyword>
<keyword evidence="7 13" id="KW-0808">Transferase</keyword>
<evidence type="ECO:0000256" key="10">
    <source>
        <dbReference type="ARBA" id="ARBA00030399"/>
    </source>
</evidence>
<keyword evidence="6 13" id="KW-0489">Methyltransferase</keyword>
<dbReference type="SUPFAM" id="SSF53335">
    <property type="entry name" value="S-adenosyl-L-methionine-dependent methyltransferases"/>
    <property type="match status" value="1"/>
</dbReference>
<keyword evidence="8 13" id="KW-0949">S-adenosyl-L-methionine</keyword>
<evidence type="ECO:0000256" key="13">
    <source>
        <dbReference type="PROSITE-ProRule" id="PRU01023"/>
    </source>
</evidence>
<dbReference type="SUPFAM" id="SSF48013">
    <property type="entry name" value="NusB-like"/>
    <property type="match status" value="1"/>
</dbReference>
<evidence type="ECO:0000256" key="6">
    <source>
        <dbReference type="ARBA" id="ARBA00022603"/>
    </source>
</evidence>
<reference evidence="15" key="1">
    <citation type="submission" date="2020-10" db="EMBL/GenBank/DDBJ databases">
        <authorList>
            <person name="Gilroy R."/>
        </authorList>
    </citation>
    <scope>NUCLEOTIDE SEQUENCE</scope>
    <source>
        <strain evidence="15">CHK33-4379</strain>
    </source>
</reference>
<dbReference type="InterPro" id="IPR023267">
    <property type="entry name" value="RCMT"/>
</dbReference>
<evidence type="ECO:0000256" key="4">
    <source>
        <dbReference type="ARBA" id="ARBA00022490"/>
    </source>
</evidence>
<dbReference type="Pfam" id="PF01029">
    <property type="entry name" value="NusB"/>
    <property type="match status" value="1"/>
</dbReference>
<proteinExistence type="inferred from homology"/>
<dbReference type="PROSITE" id="PS51686">
    <property type="entry name" value="SAM_MT_RSMB_NOP"/>
    <property type="match status" value="1"/>
</dbReference>
<dbReference type="InterPro" id="IPR004573">
    <property type="entry name" value="rRNA_ssu_MeTfrase_B"/>
</dbReference>
<dbReference type="NCBIfam" id="TIGR00563">
    <property type="entry name" value="rsmB"/>
    <property type="match status" value="1"/>
</dbReference>
<evidence type="ECO:0000313" key="16">
    <source>
        <dbReference type="Proteomes" id="UP000824136"/>
    </source>
</evidence>
<feature type="domain" description="SAM-dependent MTase RsmB/NOP-type" evidence="14">
    <location>
        <begin position="169"/>
        <end position="433"/>
    </location>
</feature>
<name>A0A9D1GUV0_9FIRM</name>
<dbReference type="Pfam" id="PF01189">
    <property type="entry name" value="Methyltr_RsmB-F"/>
    <property type="match status" value="1"/>
</dbReference>
<dbReference type="Gene3D" id="3.30.70.1170">
    <property type="entry name" value="Sun protein, domain 3"/>
    <property type="match status" value="1"/>
</dbReference>
<dbReference type="AlphaFoldDB" id="A0A9D1GUV0"/>
<dbReference type="InterPro" id="IPR035926">
    <property type="entry name" value="NusB-like_sf"/>
</dbReference>
<organism evidence="15 16">
    <name type="scientific">Candidatus Faeciplasma pullistercoris</name>
    <dbReference type="NCBI Taxonomy" id="2840800"/>
    <lineage>
        <taxon>Bacteria</taxon>
        <taxon>Bacillati</taxon>
        <taxon>Bacillota</taxon>
        <taxon>Clostridia</taxon>
        <taxon>Eubacteriales</taxon>
        <taxon>Oscillospiraceae</taxon>
        <taxon>Oscillospiraceae incertae sedis</taxon>
        <taxon>Candidatus Faeciplasma</taxon>
    </lineage>
</organism>
<feature type="binding site" evidence="13">
    <location>
        <position position="283"/>
    </location>
    <ligand>
        <name>S-adenosyl-L-methionine</name>
        <dbReference type="ChEBI" id="CHEBI:59789"/>
    </ligand>
</feature>
<dbReference type="InterPro" id="IPR054728">
    <property type="entry name" value="RsmB-like_ferredoxin"/>
</dbReference>
<feature type="binding site" evidence="13">
    <location>
        <position position="327"/>
    </location>
    <ligand>
        <name>S-adenosyl-L-methionine</name>
        <dbReference type="ChEBI" id="CHEBI:59789"/>
    </ligand>
</feature>
<dbReference type="GO" id="GO:0008649">
    <property type="term" value="F:rRNA methyltransferase activity"/>
    <property type="evidence" value="ECO:0007669"/>
    <property type="project" value="InterPro"/>
</dbReference>
<dbReference type="GO" id="GO:0005737">
    <property type="term" value="C:cytoplasm"/>
    <property type="evidence" value="ECO:0007669"/>
    <property type="project" value="UniProtKB-SubCell"/>
</dbReference>
<keyword evidence="9 13" id="KW-0694">RNA-binding</keyword>
<dbReference type="Proteomes" id="UP000824136">
    <property type="component" value="Unassembled WGS sequence"/>
</dbReference>
<evidence type="ECO:0000256" key="7">
    <source>
        <dbReference type="ARBA" id="ARBA00022679"/>
    </source>
</evidence>
<evidence type="ECO:0000256" key="3">
    <source>
        <dbReference type="ARBA" id="ARBA00012140"/>
    </source>
</evidence>
<dbReference type="Gene3D" id="1.10.940.10">
    <property type="entry name" value="NusB-like"/>
    <property type="match status" value="1"/>
</dbReference>
<keyword evidence="4" id="KW-0963">Cytoplasm</keyword>
<comment type="function">
    <text evidence="1">Specifically methylates the cytosine at position 967 (m5C967) of 16S rRNA.</text>
</comment>
<comment type="catalytic activity">
    <reaction evidence="12">
        <text>cytidine(967) in 16S rRNA + S-adenosyl-L-methionine = 5-methylcytidine(967) in 16S rRNA + S-adenosyl-L-homocysteine + H(+)</text>
        <dbReference type="Rhea" id="RHEA:42748"/>
        <dbReference type="Rhea" id="RHEA-COMP:10219"/>
        <dbReference type="Rhea" id="RHEA-COMP:10220"/>
        <dbReference type="ChEBI" id="CHEBI:15378"/>
        <dbReference type="ChEBI" id="CHEBI:57856"/>
        <dbReference type="ChEBI" id="CHEBI:59789"/>
        <dbReference type="ChEBI" id="CHEBI:74483"/>
        <dbReference type="ChEBI" id="CHEBI:82748"/>
        <dbReference type="EC" id="2.1.1.176"/>
    </reaction>
</comment>
<dbReference type="NCBIfam" id="NF011494">
    <property type="entry name" value="PRK14902.1"/>
    <property type="match status" value="1"/>
</dbReference>
<evidence type="ECO:0000259" key="14">
    <source>
        <dbReference type="PROSITE" id="PS51686"/>
    </source>
</evidence>